<dbReference type="InterPro" id="IPR001647">
    <property type="entry name" value="HTH_TetR"/>
</dbReference>
<feature type="DNA-binding region" description="H-T-H motif" evidence="4">
    <location>
        <begin position="41"/>
        <end position="60"/>
    </location>
</feature>
<keyword evidence="1" id="KW-0805">Transcription regulation</keyword>
<protein>
    <recommendedName>
        <fullName evidence="5">HTH tetR-type domain-containing protein</fullName>
    </recommendedName>
</protein>
<feature type="domain" description="HTH tetR-type" evidence="5">
    <location>
        <begin position="18"/>
        <end position="78"/>
    </location>
</feature>
<comment type="caution">
    <text evidence="6">The sequence shown here is derived from an EMBL/GenBank/DDBJ whole genome shotgun (WGS) entry which is preliminary data.</text>
</comment>
<dbReference type="EMBL" id="QMEU01000015">
    <property type="protein sequence ID" value="RAU97432.1"/>
    <property type="molecule type" value="Genomic_DNA"/>
</dbReference>
<name>A0A329KRZ6_9MYCO</name>
<dbReference type="InterPro" id="IPR050109">
    <property type="entry name" value="HTH-type_TetR-like_transc_reg"/>
</dbReference>
<dbReference type="AlphaFoldDB" id="A0A329KRZ6"/>
<dbReference type="GO" id="GO:0000976">
    <property type="term" value="F:transcription cis-regulatory region binding"/>
    <property type="evidence" value="ECO:0007669"/>
    <property type="project" value="TreeGrafter"/>
</dbReference>
<evidence type="ECO:0000313" key="7">
    <source>
        <dbReference type="Proteomes" id="UP000250347"/>
    </source>
</evidence>
<evidence type="ECO:0000313" key="6">
    <source>
        <dbReference type="EMBL" id="RAU97432.1"/>
    </source>
</evidence>
<evidence type="ECO:0000256" key="3">
    <source>
        <dbReference type="ARBA" id="ARBA00023163"/>
    </source>
</evidence>
<reference evidence="6 7" key="1">
    <citation type="submission" date="2018-06" db="EMBL/GenBank/DDBJ databases">
        <title>NTM in soil in Japan.</title>
        <authorList>
            <person name="Ohya K."/>
        </authorList>
    </citation>
    <scope>NUCLEOTIDE SEQUENCE [LARGE SCALE GENOMIC DNA]</scope>
    <source>
        <strain evidence="6 7">GF76</strain>
    </source>
</reference>
<accession>A0A329KRZ6</accession>
<dbReference type="PRINTS" id="PR00455">
    <property type="entry name" value="HTHTETR"/>
</dbReference>
<dbReference type="PANTHER" id="PTHR30055">
    <property type="entry name" value="HTH-TYPE TRANSCRIPTIONAL REGULATOR RUTR"/>
    <property type="match status" value="1"/>
</dbReference>
<dbReference type="SUPFAM" id="SSF46689">
    <property type="entry name" value="Homeodomain-like"/>
    <property type="match status" value="1"/>
</dbReference>
<keyword evidence="3" id="KW-0804">Transcription</keyword>
<dbReference type="Pfam" id="PF00440">
    <property type="entry name" value="TetR_N"/>
    <property type="match status" value="1"/>
</dbReference>
<dbReference type="RefSeq" id="WP_112707913.1">
    <property type="nucleotide sequence ID" value="NZ_QMEU01000015.1"/>
</dbReference>
<keyword evidence="2 4" id="KW-0238">DNA-binding</keyword>
<evidence type="ECO:0000256" key="2">
    <source>
        <dbReference type="ARBA" id="ARBA00023125"/>
    </source>
</evidence>
<gene>
    <name evidence="6" type="ORF">DQP58_08080</name>
</gene>
<proteinExistence type="predicted"/>
<dbReference type="InterPro" id="IPR009057">
    <property type="entry name" value="Homeodomain-like_sf"/>
</dbReference>
<dbReference type="Proteomes" id="UP000250347">
    <property type="component" value="Unassembled WGS sequence"/>
</dbReference>
<organism evidence="6 7">
    <name type="scientific">Mycobacterium colombiense</name>
    <dbReference type="NCBI Taxonomy" id="339268"/>
    <lineage>
        <taxon>Bacteria</taxon>
        <taxon>Bacillati</taxon>
        <taxon>Actinomycetota</taxon>
        <taxon>Actinomycetes</taxon>
        <taxon>Mycobacteriales</taxon>
        <taxon>Mycobacteriaceae</taxon>
        <taxon>Mycobacterium</taxon>
        <taxon>Mycobacterium avium complex (MAC)</taxon>
    </lineage>
</organism>
<dbReference type="PANTHER" id="PTHR30055:SF234">
    <property type="entry name" value="HTH-TYPE TRANSCRIPTIONAL REGULATOR BETI"/>
    <property type="match status" value="1"/>
</dbReference>
<dbReference type="Gene3D" id="1.10.357.10">
    <property type="entry name" value="Tetracycline Repressor, domain 2"/>
    <property type="match status" value="1"/>
</dbReference>
<dbReference type="PROSITE" id="PS50977">
    <property type="entry name" value="HTH_TETR_2"/>
    <property type="match status" value="1"/>
</dbReference>
<evidence type="ECO:0000256" key="4">
    <source>
        <dbReference type="PROSITE-ProRule" id="PRU00335"/>
    </source>
</evidence>
<evidence type="ECO:0000256" key="1">
    <source>
        <dbReference type="ARBA" id="ARBA00023015"/>
    </source>
</evidence>
<sequence>MGVKMPGMPRNHQHIDRAAKAARILDAAQELLLRDGYDATTMASIARAAGVASNAVYWYFPGKDELLAAVLKRRLEQAATRADVDYEQSLLVRAMSALAELDAVSTLTSTVHERAKHSPAVASVHQTFHDILSERATEGFKTAGMSDNDAQMAAAAIIAVIEGLHLHEPARDTDARNHLVGWLIQRLIATTGSHS</sequence>
<evidence type="ECO:0000259" key="5">
    <source>
        <dbReference type="PROSITE" id="PS50977"/>
    </source>
</evidence>
<dbReference type="GO" id="GO:0003700">
    <property type="term" value="F:DNA-binding transcription factor activity"/>
    <property type="evidence" value="ECO:0007669"/>
    <property type="project" value="TreeGrafter"/>
</dbReference>